<dbReference type="Proteomes" id="UP001218188">
    <property type="component" value="Unassembled WGS sequence"/>
</dbReference>
<protein>
    <submittedName>
        <fullName evidence="1">Uncharacterized protein</fullName>
    </submittedName>
</protein>
<name>A0AAD6WME1_9AGAR</name>
<organism evidence="1 2">
    <name type="scientific">Mycena alexandri</name>
    <dbReference type="NCBI Taxonomy" id="1745969"/>
    <lineage>
        <taxon>Eukaryota</taxon>
        <taxon>Fungi</taxon>
        <taxon>Dikarya</taxon>
        <taxon>Basidiomycota</taxon>
        <taxon>Agaricomycotina</taxon>
        <taxon>Agaricomycetes</taxon>
        <taxon>Agaricomycetidae</taxon>
        <taxon>Agaricales</taxon>
        <taxon>Marasmiineae</taxon>
        <taxon>Mycenaceae</taxon>
        <taxon>Mycena</taxon>
    </lineage>
</organism>
<evidence type="ECO:0000313" key="1">
    <source>
        <dbReference type="EMBL" id="KAJ7017870.1"/>
    </source>
</evidence>
<proteinExistence type="predicted"/>
<comment type="caution">
    <text evidence="1">The sequence shown here is derived from an EMBL/GenBank/DDBJ whole genome shotgun (WGS) entry which is preliminary data.</text>
</comment>
<dbReference type="EMBL" id="JARJCM010000374">
    <property type="protein sequence ID" value="KAJ7017870.1"/>
    <property type="molecule type" value="Genomic_DNA"/>
</dbReference>
<evidence type="ECO:0000313" key="2">
    <source>
        <dbReference type="Proteomes" id="UP001218188"/>
    </source>
</evidence>
<sequence length="280" mass="31238">MSSEDERLAEAQGKCGLHSYCKRMCEYFDLFFPVARDAVRRIVETLPLKPSFLNQLDDSRGVIDFIIQSSPVASAAAKPVAKSQAATHILPELSFGNVFFLEFALTSRLLSLQVFAKYLTGESDEFFNTQLNFECFGNRLPRTSHSNSPRRHMMRTESRLAFAPRDHGGCITQRSCDLDHHPAAAFPKLRALSTPVPPVDGVTEVTKGPFYSGTHSFMQAALIPLASYHLTGHRFVDDSGQILVRFRVLNQQNRISSDPIPQWILALTLEVGHSITINVS</sequence>
<accession>A0AAD6WME1</accession>
<keyword evidence="2" id="KW-1185">Reference proteome</keyword>
<reference evidence="1" key="1">
    <citation type="submission" date="2023-03" db="EMBL/GenBank/DDBJ databases">
        <title>Massive genome expansion in bonnet fungi (Mycena s.s.) driven by repeated elements and novel gene families across ecological guilds.</title>
        <authorList>
            <consortium name="Lawrence Berkeley National Laboratory"/>
            <person name="Harder C.B."/>
            <person name="Miyauchi S."/>
            <person name="Viragh M."/>
            <person name="Kuo A."/>
            <person name="Thoen E."/>
            <person name="Andreopoulos B."/>
            <person name="Lu D."/>
            <person name="Skrede I."/>
            <person name="Drula E."/>
            <person name="Henrissat B."/>
            <person name="Morin E."/>
            <person name="Kohler A."/>
            <person name="Barry K."/>
            <person name="LaButti K."/>
            <person name="Morin E."/>
            <person name="Salamov A."/>
            <person name="Lipzen A."/>
            <person name="Mereny Z."/>
            <person name="Hegedus B."/>
            <person name="Baldrian P."/>
            <person name="Stursova M."/>
            <person name="Weitz H."/>
            <person name="Taylor A."/>
            <person name="Grigoriev I.V."/>
            <person name="Nagy L.G."/>
            <person name="Martin F."/>
            <person name="Kauserud H."/>
        </authorList>
    </citation>
    <scope>NUCLEOTIDE SEQUENCE</scope>
    <source>
        <strain evidence="1">CBHHK200</strain>
    </source>
</reference>
<gene>
    <name evidence="1" type="ORF">C8F04DRAFT_1199823</name>
</gene>
<dbReference type="AlphaFoldDB" id="A0AAD6WME1"/>